<gene>
    <name evidence="2" type="ORF">SAMN02746091_02146</name>
</gene>
<feature type="transmembrane region" description="Helical" evidence="1">
    <location>
        <begin position="81"/>
        <end position="103"/>
    </location>
</feature>
<feature type="transmembrane region" description="Helical" evidence="1">
    <location>
        <begin position="211"/>
        <end position="234"/>
    </location>
</feature>
<keyword evidence="1" id="KW-0812">Transmembrane</keyword>
<name>A0A1M5ABL2_9CLOT</name>
<feature type="transmembrane region" description="Helical" evidence="1">
    <location>
        <begin position="290"/>
        <end position="309"/>
    </location>
</feature>
<feature type="transmembrane region" description="Helical" evidence="1">
    <location>
        <begin position="180"/>
        <end position="199"/>
    </location>
</feature>
<feature type="transmembrane region" description="Helical" evidence="1">
    <location>
        <begin position="39"/>
        <end position="60"/>
    </location>
</feature>
<accession>A0A1M5ABL2</accession>
<dbReference type="PANTHER" id="PTHR37814">
    <property type="entry name" value="CONSERVED MEMBRANE PROTEIN"/>
    <property type="match status" value="1"/>
</dbReference>
<dbReference type="EMBL" id="FQVG01000049">
    <property type="protein sequence ID" value="SHF27292.1"/>
    <property type="molecule type" value="Genomic_DNA"/>
</dbReference>
<feature type="transmembrane region" description="Helical" evidence="1">
    <location>
        <begin position="115"/>
        <end position="132"/>
    </location>
</feature>
<keyword evidence="1" id="KW-1133">Transmembrane helix</keyword>
<organism evidence="2 3">
    <name type="scientific">Caloramator proteoclasticus DSM 10124</name>
    <dbReference type="NCBI Taxonomy" id="1121262"/>
    <lineage>
        <taxon>Bacteria</taxon>
        <taxon>Bacillati</taxon>
        <taxon>Bacillota</taxon>
        <taxon>Clostridia</taxon>
        <taxon>Eubacteriales</taxon>
        <taxon>Clostridiaceae</taxon>
        <taxon>Caloramator</taxon>
    </lineage>
</organism>
<dbReference type="InterPro" id="IPR038728">
    <property type="entry name" value="YkvI-like"/>
</dbReference>
<dbReference type="RefSeq" id="WP_073249617.1">
    <property type="nucleotide sequence ID" value="NZ_FQVG01000049.1"/>
</dbReference>
<feature type="transmembrane region" description="Helical" evidence="1">
    <location>
        <begin position="315"/>
        <end position="337"/>
    </location>
</feature>
<protein>
    <submittedName>
        <fullName evidence="2">Uncharacterized membrane protein YkvI</fullName>
    </submittedName>
</protein>
<dbReference type="AlphaFoldDB" id="A0A1M5ABL2"/>
<evidence type="ECO:0000313" key="3">
    <source>
        <dbReference type="Proteomes" id="UP000184423"/>
    </source>
</evidence>
<evidence type="ECO:0000313" key="2">
    <source>
        <dbReference type="EMBL" id="SHF27292.1"/>
    </source>
</evidence>
<sequence>MRDEFKIAAVFIGTIIGAGLASGQEILQFFSRFGYKSFVGILFCFFLYIVLSLIFINLAYIKHFRSYNDLVCYCLGDRLGFIADWMITIFIFFSNTIMISGGGAMLNEYLGIDKAYGIIIMASIAFLVALFSTNGVIAINSFIVPLSTSIVLILGAFVFVENRFNLSIPYFNNRIIYSSAILYSCFNFMTAVGVLYPMASEVKNKQSFLKGCVLGSIVLTLLGIIINYNILVYYPASFNSEVPNLYIAKNYGPLLPLYLTIIIWLEMFTTEVGCLYSLSRRIQLFLNKSYFICLILILIVSIPFSFIGFSNLIKLFYPPFGFISLIILLVGTIKYIILRK</sequence>
<feature type="transmembrane region" description="Helical" evidence="1">
    <location>
        <begin position="254"/>
        <end position="278"/>
    </location>
</feature>
<proteinExistence type="predicted"/>
<dbReference type="PANTHER" id="PTHR37814:SF1">
    <property type="entry name" value="MEMBRANE PROTEIN"/>
    <property type="match status" value="1"/>
</dbReference>
<dbReference type="Proteomes" id="UP000184423">
    <property type="component" value="Unassembled WGS sequence"/>
</dbReference>
<evidence type="ECO:0000256" key="1">
    <source>
        <dbReference type="SAM" id="Phobius"/>
    </source>
</evidence>
<feature type="transmembrane region" description="Helical" evidence="1">
    <location>
        <begin position="139"/>
        <end position="160"/>
    </location>
</feature>
<reference evidence="3" key="1">
    <citation type="submission" date="2016-11" db="EMBL/GenBank/DDBJ databases">
        <authorList>
            <person name="Varghese N."/>
            <person name="Submissions S."/>
        </authorList>
    </citation>
    <scope>NUCLEOTIDE SEQUENCE [LARGE SCALE GENOMIC DNA]</scope>
    <source>
        <strain evidence="3">DSM 10124</strain>
    </source>
</reference>
<keyword evidence="3" id="KW-1185">Reference proteome</keyword>
<keyword evidence="1" id="KW-0472">Membrane</keyword>